<keyword evidence="2" id="KW-0689">Ribosomal protein</keyword>
<dbReference type="InterPro" id="IPR000456">
    <property type="entry name" value="Ribosomal_bL17"/>
</dbReference>
<dbReference type="EMBL" id="JARGDH010000005">
    <property type="protein sequence ID" value="KAL0267194.1"/>
    <property type="molecule type" value="Genomic_DNA"/>
</dbReference>
<evidence type="ECO:0000256" key="5">
    <source>
        <dbReference type="ARBA" id="ARBA00035413"/>
    </source>
</evidence>
<gene>
    <name evidence="7" type="ORF">PYX00_009540</name>
</gene>
<dbReference type="InterPro" id="IPR036373">
    <property type="entry name" value="Ribosomal_bL17_sf"/>
</dbReference>
<evidence type="ECO:0000256" key="3">
    <source>
        <dbReference type="ARBA" id="ARBA00023274"/>
    </source>
</evidence>
<dbReference type="PANTHER" id="PTHR14413:SF16">
    <property type="entry name" value="LARGE RIBOSOMAL SUBUNIT PROTEIN BL17M"/>
    <property type="match status" value="1"/>
</dbReference>
<evidence type="ECO:0000256" key="1">
    <source>
        <dbReference type="ARBA" id="ARBA00008777"/>
    </source>
</evidence>
<keyword evidence="3" id="KW-0687">Ribonucleoprotein</keyword>
<feature type="region of interest" description="Disordered" evidence="6">
    <location>
        <begin position="173"/>
        <end position="213"/>
    </location>
</feature>
<sequence>MSQAGIQKAFPKLRFTVSPRRRFRNPDGPEGRLLKMRKTVTALIKYERIELNYNRGDESRGYAERLISDAIRYGDKHTETMEMASHWLLEPQLVHKLFKVLVPRYKDTTESYTRMWKAPKSYPADAREKCVLELRGNVFPSFVPNSYSNQFLLHNILLDEARKEYEMEKELKTKNKVRKDTDNVAKSDVDHQAEELENLELSDKPQSDENRTQ</sequence>
<dbReference type="PANTHER" id="PTHR14413">
    <property type="entry name" value="RIBOSOMAL PROTEIN L17"/>
    <property type="match status" value="1"/>
</dbReference>
<evidence type="ECO:0000256" key="6">
    <source>
        <dbReference type="SAM" id="MobiDB-lite"/>
    </source>
</evidence>
<evidence type="ECO:0000256" key="2">
    <source>
        <dbReference type="ARBA" id="ARBA00022980"/>
    </source>
</evidence>
<name>A0AAW2HB99_9NEOP</name>
<comment type="similarity">
    <text evidence="1">Belongs to the bacterial ribosomal protein bL17 family.</text>
</comment>
<dbReference type="GO" id="GO:0005762">
    <property type="term" value="C:mitochondrial large ribosomal subunit"/>
    <property type="evidence" value="ECO:0007669"/>
    <property type="project" value="TreeGrafter"/>
</dbReference>
<dbReference type="Pfam" id="PF01196">
    <property type="entry name" value="Ribosomal_L17"/>
    <property type="match status" value="1"/>
</dbReference>
<organism evidence="7">
    <name type="scientific">Menopon gallinae</name>
    <name type="common">poultry shaft louse</name>
    <dbReference type="NCBI Taxonomy" id="328185"/>
    <lineage>
        <taxon>Eukaryota</taxon>
        <taxon>Metazoa</taxon>
        <taxon>Ecdysozoa</taxon>
        <taxon>Arthropoda</taxon>
        <taxon>Hexapoda</taxon>
        <taxon>Insecta</taxon>
        <taxon>Pterygota</taxon>
        <taxon>Neoptera</taxon>
        <taxon>Paraneoptera</taxon>
        <taxon>Psocodea</taxon>
        <taxon>Troctomorpha</taxon>
        <taxon>Phthiraptera</taxon>
        <taxon>Amblycera</taxon>
        <taxon>Menoponidae</taxon>
        <taxon>Menopon</taxon>
    </lineage>
</organism>
<protein>
    <recommendedName>
        <fullName evidence="4">Large ribosomal subunit protein bL17m</fullName>
    </recommendedName>
    <alternativeName>
        <fullName evidence="5">39S ribosomal protein L17, mitochondrial</fullName>
    </alternativeName>
</protein>
<feature type="compositionally biased region" description="Basic and acidic residues" evidence="6">
    <location>
        <begin position="201"/>
        <end position="213"/>
    </location>
</feature>
<proteinExistence type="inferred from homology"/>
<dbReference type="GO" id="GO:0006412">
    <property type="term" value="P:translation"/>
    <property type="evidence" value="ECO:0007669"/>
    <property type="project" value="InterPro"/>
</dbReference>
<dbReference type="FunFam" id="3.90.1030.10:FF:000009">
    <property type="entry name" value="39S ribosomal protein L17, mitochondrial"/>
    <property type="match status" value="1"/>
</dbReference>
<evidence type="ECO:0000313" key="7">
    <source>
        <dbReference type="EMBL" id="KAL0267194.1"/>
    </source>
</evidence>
<comment type="caution">
    <text evidence="7">The sequence shown here is derived from an EMBL/GenBank/DDBJ whole genome shotgun (WGS) entry which is preliminary data.</text>
</comment>
<dbReference type="Gene3D" id="3.90.1030.10">
    <property type="entry name" value="Ribosomal protein L17"/>
    <property type="match status" value="1"/>
</dbReference>
<evidence type="ECO:0000256" key="4">
    <source>
        <dbReference type="ARBA" id="ARBA00035290"/>
    </source>
</evidence>
<dbReference type="AlphaFoldDB" id="A0AAW2HB99"/>
<accession>A0AAW2HB99</accession>
<dbReference type="SUPFAM" id="SSF64263">
    <property type="entry name" value="Prokaryotic ribosomal protein L17"/>
    <property type="match status" value="1"/>
</dbReference>
<dbReference type="GO" id="GO:0003735">
    <property type="term" value="F:structural constituent of ribosome"/>
    <property type="evidence" value="ECO:0007669"/>
    <property type="project" value="InterPro"/>
</dbReference>
<reference evidence="7" key="1">
    <citation type="journal article" date="2024" name="Gigascience">
        <title>Chromosome-level genome of the poultry shaft louse Menopon gallinae provides insight into the host-switching and adaptive evolution of parasitic lice.</title>
        <authorList>
            <person name="Xu Y."/>
            <person name="Ma L."/>
            <person name="Liu S."/>
            <person name="Liang Y."/>
            <person name="Liu Q."/>
            <person name="He Z."/>
            <person name="Tian L."/>
            <person name="Duan Y."/>
            <person name="Cai W."/>
            <person name="Li H."/>
            <person name="Song F."/>
        </authorList>
    </citation>
    <scope>NUCLEOTIDE SEQUENCE</scope>
    <source>
        <strain evidence="7">Cailab_2023a</strain>
    </source>
</reference>
<feature type="compositionally biased region" description="Basic and acidic residues" evidence="6">
    <location>
        <begin position="173"/>
        <end position="194"/>
    </location>
</feature>